<evidence type="ECO:0000313" key="9">
    <source>
        <dbReference type="Proteomes" id="UP000271624"/>
    </source>
</evidence>
<keyword evidence="9" id="KW-1185">Reference proteome</keyword>
<evidence type="ECO:0000259" key="7">
    <source>
        <dbReference type="PROSITE" id="PS50011"/>
    </source>
</evidence>
<evidence type="ECO:0000256" key="6">
    <source>
        <dbReference type="SAM" id="Phobius"/>
    </source>
</evidence>
<reference evidence="8" key="1">
    <citation type="submission" date="2018-12" db="EMBL/GenBank/DDBJ databases">
        <authorList>
            <person name="Will S."/>
            <person name="Neumann-Schaal M."/>
            <person name="Henke P."/>
        </authorList>
    </citation>
    <scope>NUCLEOTIDE SEQUENCE</scope>
    <source>
        <strain evidence="8">PCC 7102</strain>
    </source>
</reference>
<sequence length="603" mass="66820">MNSPPSNNSWIGSLIGDNQRYRLDKRLGGGGMGDVFLATDTRVGKDVSLKLLKDKLVASGEMRQRFEREIAICAALQSDHIIEISDCGVTTEGYPFYVMEYLRGQTLRQLLMRERQLSPERTVKIMTQVCRGLELAHRGVVMQRDGKNTERIKVIHRDLKPDNIFLVPKDFGEWVKILDFGIAKIYSDSSEHTNLTKAFIGTFRYSSPEQIQNDKNIDVTADIYSLGIILYEMLSAADPFGLSIKGNNISEPSWLLAHSYEPPRPLRAQPGCEQLPLELEAVVLKCLQKRPSNRFASVSELSQALEVAIKPATNANTLKSTTIVQARPQKSSSGSDDETVPRPLQQSSGGSHNETVPRSVQASNNDTIDKPVQLPQNKPQQGSNHETINKPLQPPQNQPQLRSNQETINKPLQPPQNPPVTQLFQPSQSPSASNPPITTAPEGTIMQNRHKNLSQEAPKVIPEGALEGTIMQPRVTHSENKPKVPDKTLFQPKPAKNSGNQQPVDNTVVQHSRAGNNQNSNQTPDNTIYQPKPANNQIPQQAPDDTIYQPRKNKLTPQNSNTLKIVGIALALALTLGLISYFITSRSGRNDNNRRAPTSVLPQ</sequence>
<dbReference type="PROSITE" id="PS50011">
    <property type="entry name" value="PROTEIN_KINASE_DOM"/>
    <property type="match status" value="1"/>
</dbReference>
<dbReference type="GO" id="GO:0004674">
    <property type="term" value="F:protein serine/threonine kinase activity"/>
    <property type="evidence" value="ECO:0007669"/>
    <property type="project" value="TreeGrafter"/>
</dbReference>
<dbReference type="AlphaFoldDB" id="A0A433UG95"/>
<evidence type="ECO:0000256" key="2">
    <source>
        <dbReference type="ARBA" id="ARBA00022741"/>
    </source>
</evidence>
<proteinExistence type="predicted"/>
<feature type="compositionally biased region" description="Low complexity" evidence="5">
    <location>
        <begin position="425"/>
        <end position="436"/>
    </location>
</feature>
<evidence type="ECO:0000256" key="4">
    <source>
        <dbReference type="ARBA" id="ARBA00022840"/>
    </source>
</evidence>
<dbReference type="Gene3D" id="3.30.200.20">
    <property type="entry name" value="Phosphorylase Kinase, domain 1"/>
    <property type="match status" value="1"/>
</dbReference>
<dbReference type="PROSITE" id="PS00108">
    <property type="entry name" value="PROTEIN_KINASE_ST"/>
    <property type="match status" value="1"/>
</dbReference>
<keyword evidence="6" id="KW-0472">Membrane</keyword>
<feature type="compositionally biased region" description="Polar residues" evidence="5">
    <location>
        <begin position="497"/>
        <end position="540"/>
    </location>
</feature>
<protein>
    <recommendedName>
        <fullName evidence="7">Protein kinase domain-containing protein</fullName>
    </recommendedName>
</protein>
<reference evidence="8" key="2">
    <citation type="journal article" date="2019" name="Genome Biol. Evol.">
        <title>Day and night: Metabolic profiles and evolutionary relationships of six axenic non-marine cyanobacteria.</title>
        <authorList>
            <person name="Will S.E."/>
            <person name="Henke P."/>
            <person name="Boedeker C."/>
            <person name="Huang S."/>
            <person name="Brinkmann H."/>
            <person name="Rohde M."/>
            <person name="Jarek M."/>
            <person name="Friedl T."/>
            <person name="Seufert S."/>
            <person name="Schumacher M."/>
            <person name="Overmann J."/>
            <person name="Neumann-Schaal M."/>
            <person name="Petersen J."/>
        </authorList>
    </citation>
    <scope>NUCLEOTIDE SEQUENCE [LARGE SCALE GENOMIC DNA]</scope>
    <source>
        <strain evidence="8">PCC 7102</strain>
    </source>
</reference>
<dbReference type="Gene3D" id="1.10.510.10">
    <property type="entry name" value="Transferase(Phosphotransferase) domain 1"/>
    <property type="match status" value="1"/>
</dbReference>
<dbReference type="InterPro" id="IPR008271">
    <property type="entry name" value="Ser/Thr_kinase_AS"/>
</dbReference>
<feature type="compositionally biased region" description="Polar residues" evidence="5">
    <location>
        <begin position="374"/>
        <end position="386"/>
    </location>
</feature>
<name>A0A433UG95_9CYAN</name>
<evidence type="ECO:0000256" key="3">
    <source>
        <dbReference type="ARBA" id="ARBA00022777"/>
    </source>
</evidence>
<dbReference type="SUPFAM" id="SSF56112">
    <property type="entry name" value="Protein kinase-like (PK-like)"/>
    <property type="match status" value="1"/>
</dbReference>
<organism evidence="8 9">
    <name type="scientific">Dulcicalothrix desertica PCC 7102</name>
    <dbReference type="NCBI Taxonomy" id="232991"/>
    <lineage>
        <taxon>Bacteria</taxon>
        <taxon>Bacillati</taxon>
        <taxon>Cyanobacteriota</taxon>
        <taxon>Cyanophyceae</taxon>
        <taxon>Nostocales</taxon>
        <taxon>Calotrichaceae</taxon>
        <taxon>Dulcicalothrix</taxon>
    </lineage>
</organism>
<keyword evidence="2" id="KW-0547">Nucleotide-binding</keyword>
<dbReference type="Pfam" id="PF00069">
    <property type="entry name" value="Pkinase"/>
    <property type="match status" value="1"/>
</dbReference>
<dbReference type="InterPro" id="IPR011009">
    <property type="entry name" value="Kinase-like_dom_sf"/>
</dbReference>
<keyword evidence="3" id="KW-0418">Kinase</keyword>
<dbReference type="PANTHER" id="PTHR43289:SF34">
    <property type="entry name" value="SERINE_THREONINE-PROTEIN KINASE YBDM-RELATED"/>
    <property type="match status" value="1"/>
</dbReference>
<feature type="transmembrane region" description="Helical" evidence="6">
    <location>
        <begin position="565"/>
        <end position="584"/>
    </location>
</feature>
<dbReference type="SMART" id="SM00220">
    <property type="entry name" value="S_TKc"/>
    <property type="match status" value="1"/>
</dbReference>
<evidence type="ECO:0000313" key="8">
    <source>
        <dbReference type="EMBL" id="RUS92877.1"/>
    </source>
</evidence>
<gene>
    <name evidence="8" type="ORF">DSM106972_098020</name>
</gene>
<dbReference type="GO" id="GO:0005524">
    <property type="term" value="F:ATP binding"/>
    <property type="evidence" value="ECO:0007669"/>
    <property type="project" value="UniProtKB-KW"/>
</dbReference>
<keyword evidence="1" id="KW-0808">Transferase</keyword>
<dbReference type="CDD" id="cd14014">
    <property type="entry name" value="STKc_PknB_like"/>
    <property type="match status" value="1"/>
</dbReference>
<dbReference type="EMBL" id="RSCL01000067">
    <property type="protein sequence ID" value="RUS92877.1"/>
    <property type="molecule type" value="Genomic_DNA"/>
</dbReference>
<feature type="compositionally biased region" description="Basic and acidic residues" evidence="5">
    <location>
        <begin position="476"/>
        <end position="486"/>
    </location>
</feature>
<evidence type="ECO:0000256" key="1">
    <source>
        <dbReference type="ARBA" id="ARBA00022679"/>
    </source>
</evidence>
<dbReference type="Proteomes" id="UP000271624">
    <property type="component" value="Unassembled WGS sequence"/>
</dbReference>
<evidence type="ECO:0000256" key="5">
    <source>
        <dbReference type="SAM" id="MobiDB-lite"/>
    </source>
</evidence>
<dbReference type="RefSeq" id="WP_127087692.1">
    <property type="nucleotide sequence ID" value="NZ_RSCL01000067.1"/>
</dbReference>
<feature type="compositionally biased region" description="Polar residues" evidence="5">
    <location>
        <begin position="319"/>
        <end position="334"/>
    </location>
</feature>
<keyword evidence="6" id="KW-1133">Transmembrane helix</keyword>
<keyword evidence="4" id="KW-0067">ATP-binding</keyword>
<feature type="domain" description="Protein kinase" evidence="7">
    <location>
        <begin position="21"/>
        <end position="309"/>
    </location>
</feature>
<dbReference type="OrthoDB" id="9788659at2"/>
<accession>A0A433UG95</accession>
<keyword evidence="6" id="KW-0812">Transmembrane</keyword>
<dbReference type="PANTHER" id="PTHR43289">
    <property type="entry name" value="MITOGEN-ACTIVATED PROTEIN KINASE KINASE KINASE 20-RELATED"/>
    <property type="match status" value="1"/>
</dbReference>
<feature type="region of interest" description="Disordered" evidence="5">
    <location>
        <begin position="474"/>
        <end position="545"/>
    </location>
</feature>
<dbReference type="InterPro" id="IPR000719">
    <property type="entry name" value="Prot_kinase_dom"/>
</dbReference>
<feature type="region of interest" description="Disordered" evidence="5">
    <location>
        <begin position="319"/>
        <end position="443"/>
    </location>
</feature>
<comment type="caution">
    <text evidence="8">The sequence shown here is derived from an EMBL/GenBank/DDBJ whole genome shotgun (WGS) entry which is preliminary data.</text>
</comment>
<feature type="compositionally biased region" description="Polar residues" evidence="5">
    <location>
        <begin position="344"/>
        <end position="366"/>
    </location>
</feature>